<dbReference type="PROSITE" id="PS00156">
    <property type="entry name" value="OMPDECASE"/>
    <property type="match status" value="1"/>
</dbReference>
<feature type="domain" description="Orotidine 5'-phosphate decarboxylase" evidence="8">
    <location>
        <begin position="15"/>
        <end position="283"/>
    </location>
</feature>
<sequence>MIDQLIRSIQEKNNATVVGLDPRLNFVPSHIKEQAYAQYGKTLKGASEALLQFNKTIIDHVHDLVPAVKPQVAMYEQYGVEGLQAYMDTIQYAKEKGLVIIGDIKRSDIASTAMAYSDGHIGRVTVEDECFEVYKEDFITLNPYLGYDSIEPYIGNCNTYDKGLFILVKTSNPNSGEIQDLLVEGDTIYKKVGQLVNQWGTEAMGELGYSRIGAVVGATHPKQSKELRKVMPKTFFLVPGYGAQGATAEDLAGCFNKDGLGAIVNSSRGIIAAYTKEQYKKTFKAEEFGSAARKAVIAMRNDLNRVR</sequence>
<feature type="active site" description="Proton donor" evidence="7">
    <location>
        <position position="105"/>
    </location>
</feature>
<evidence type="ECO:0000313" key="9">
    <source>
        <dbReference type="EMBL" id="QUI21936.1"/>
    </source>
</evidence>
<evidence type="ECO:0000259" key="8">
    <source>
        <dbReference type="SMART" id="SM00934"/>
    </source>
</evidence>
<evidence type="ECO:0000256" key="2">
    <source>
        <dbReference type="ARBA" id="ARBA00008847"/>
    </source>
</evidence>
<dbReference type="NCBIfam" id="TIGR02127">
    <property type="entry name" value="pyrF_sub2"/>
    <property type="match status" value="1"/>
</dbReference>
<dbReference type="PANTHER" id="PTHR43375">
    <property type="entry name" value="OROTIDINE 5'-PHOSPHATE DECARBOXYLASE"/>
    <property type="match status" value="1"/>
</dbReference>
<dbReference type="InterPro" id="IPR011060">
    <property type="entry name" value="RibuloseP-bd_barrel"/>
</dbReference>
<dbReference type="GO" id="GO:0006207">
    <property type="term" value="P:'de novo' pyrimidine nucleobase biosynthetic process"/>
    <property type="evidence" value="ECO:0007669"/>
    <property type="project" value="InterPro"/>
</dbReference>
<proteinExistence type="inferred from homology"/>
<dbReference type="SMART" id="SM00934">
    <property type="entry name" value="OMPdecase"/>
    <property type="match status" value="1"/>
</dbReference>
<comment type="similarity">
    <text evidence="2 7">Belongs to the OMP decarboxylase family. Type 2 subfamily.</text>
</comment>
<dbReference type="PANTHER" id="PTHR43375:SF1">
    <property type="entry name" value="OROTIDINE 5'-PHOSPHATE DECARBOXYLASE"/>
    <property type="match status" value="1"/>
</dbReference>
<organism evidence="9 10">
    <name type="scientific">Vallitalea pronyensis</name>
    <dbReference type="NCBI Taxonomy" id="1348613"/>
    <lineage>
        <taxon>Bacteria</taxon>
        <taxon>Bacillati</taxon>
        <taxon>Bacillota</taxon>
        <taxon>Clostridia</taxon>
        <taxon>Lachnospirales</taxon>
        <taxon>Vallitaleaceae</taxon>
        <taxon>Vallitalea</taxon>
    </lineage>
</organism>
<dbReference type="InterPro" id="IPR011995">
    <property type="entry name" value="OMPdecase_type-2"/>
</dbReference>
<dbReference type="InterPro" id="IPR001754">
    <property type="entry name" value="OMPdeCOase_dom"/>
</dbReference>
<evidence type="ECO:0000256" key="7">
    <source>
        <dbReference type="HAMAP-Rule" id="MF_01215"/>
    </source>
</evidence>
<keyword evidence="3 7" id="KW-0210">Decarboxylase</keyword>
<dbReference type="RefSeq" id="WP_212697407.1">
    <property type="nucleotide sequence ID" value="NZ_CP058649.1"/>
</dbReference>
<keyword evidence="4 7" id="KW-0665">Pyrimidine biosynthesis</keyword>
<dbReference type="UniPathway" id="UPA00070">
    <property type="reaction ID" value="UER00120"/>
</dbReference>
<gene>
    <name evidence="7 9" type="primary">pyrF</name>
    <name evidence="9" type="ORF">HZI73_06300</name>
</gene>
<dbReference type="InterPro" id="IPR018089">
    <property type="entry name" value="OMPdecase_AS"/>
</dbReference>
<dbReference type="CDD" id="cd04725">
    <property type="entry name" value="OMP_decarboxylase_like"/>
    <property type="match status" value="1"/>
</dbReference>
<accession>A0A8J8MI31</accession>
<dbReference type="EC" id="4.1.1.23" evidence="7"/>
<dbReference type="InterPro" id="IPR013785">
    <property type="entry name" value="Aldolase_TIM"/>
</dbReference>
<name>A0A8J8MI31_9FIRM</name>
<evidence type="ECO:0000256" key="4">
    <source>
        <dbReference type="ARBA" id="ARBA00022975"/>
    </source>
</evidence>
<dbReference type="Proteomes" id="UP000683246">
    <property type="component" value="Chromosome"/>
</dbReference>
<dbReference type="KEGG" id="vpy:HZI73_06300"/>
<dbReference type="Pfam" id="PF00215">
    <property type="entry name" value="OMPdecase"/>
    <property type="match status" value="1"/>
</dbReference>
<comment type="pathway">
    <text evidence="1 7">Pyrimidine metabolism; UMP biosynthesis via de novo pathway; UMP from orotate: step 2/2.</text>
</comment>
<evidence type="ECO:0000256" key="1">
    <source>
        <dbReference type="ARBA" id="ARBA00004861"/>
    </source>
</evidence>
<evidence type="ECO:0000313" key="10">
    <source>
        <dbReference type="Proteomes" id="UP000683246"/>
    </source>
</evidence>
<evidence type="ECO:0000256" key="6">
    <source>
        <dbReference type="ARBA" id="ARBA00049157"/>
    </source>
</evidence>
<comment type="catalytic activity">
    <reaction evidence="6 7">
        <text>orotidine 5'-phosphate + H(+) = UMP + CO2</text>
        <dbReference type="Rhea" id="RHEA:11596"/>
        <dbReference type="ChEBI" id="CHEBI:15378"/>
        <dbReference type="ChEBI" id="CHEBI:16526"/>
        <dbReference type="ChEBI" id="CHEBI:57538"/>
        <dbReference type="ChEBI" id="CHEBI:57865"/>
        <dbReference type="EC" id="4.1.1.23"/>
    </reaction>
</comment>
<dbReference type="GO" id="GO:0004590">
    <property type="term" value="F:orotidine-5'-phosphate decarboxylase activity"/>
    <property type="evidence" value="ECO:0007669"/>
    <property type="project" value="UniProtKB-UniRule"/>
</dbReference>
<dbReference type="EMBL" id="CP058649">
    <property type="protein sequence ID" value="QUI21936.1"/>
    <property type="molecule type" value="Genomic_DNA"/>
</dbReference>
<evidence type="ECO:0000256" key="3">
    <source>
        <dbReference type="ARBA" id="ARBA00022793"/>
    </source>
</evidence>
<dbReference type="HAMAP" id="MF_01215">
    <property type="entry name" value="OMPdecase_type2"/>
    <property type="match status" value="1"/>
</dbReference>
<dbReference type="SUPFAM" id="SSF51366">
    <property type="entry name" value="Ribulose-phoshate binding barrel"/>
    <property type="match status" value="1"/>
</dbReference>
<keyword evidence="10" id="KW-1185">Reference proteome</keyword>
<dbReference type="AlphaFoldDB" id="A0A8J8MI31"/>
<protein>
    <recommendedName>
        <fullName evidence="7">Orotidine 5'-phosphate decarboxylase</fullName>
        <ecNumber evidence="7">4.1.1.23</ecNumber>
    </recommendedName>
    <alternativeName>
        <fullName evidence="7">OMP decarboxylase</fullName>
        <shortName evidence="7">OMPDCase</shortName>
        <shortName evidence="7">OMPdecase</shortName>
    </alternativeName>
</protein>
<reference evidence="9" key="1">
    <citation type="submission" date="2020-07" db="EMBL/GenBank/DDBJ databases">
        <title>Vallitalea pronyensis genome.</title>
        <authorList>
            <person name="Postec A."/>
        </authorList>
    </citation>
    <scope>NUCLEOTIDE SEQUENCE</scope>
    <source>
        <strain evidence="9">FatNI3</strain>
    </source>
</reference>
<dbReference type="Gene3D" id="3.20.20.70">
    <property type="entry name" value="Aldolase class I"/>
    <property type="match status" value="1"/>
</dbReference>
<evidence type="ECO:0000256" key="5">
    <source>
        <dbReference type="ARBA" id="ARBA00023239"/>
    </source>
</evidence>
<keyword evidence="5 7" id="KW-0456">Lyase</keyword>
<dbReference type="GO" id="GO:0044205">
    <property type="term" value="P:'de novo' UMP biosynthetic process"/>
    <property type="evidence" value="ECO:0007669"/>
    <property type="project" value="UniProtKB-UniRule"/>
</dbReference>